<evidence type="ECO:0000256" key="1">
    <source>
        <dbReference type="ARBA" id="ARBA00004323"/>
    </source>
</evidence>
<accession>A0AA88XD97</accession>
<dbReference type="Proteomes" id="UP001186944">
    <property type="component" value="Unassembled WGS sequence"/>
</dbReference>
<name>A0AA88XD97_PINIB</name>
<evidence type="ECO:0000256" key="10">
    <source>
        <dbReference type="RuleBase" id="RU363063"/>
    </source>
</evidence>
<dbReference type="EMBL" id="VSWD01000014">
    <property type="protein sequence ID" value="KAK3083228.1"/>
    <property type="molecule type" value="Genomic_DNA"/>
</dbReference>
<keyword evidence="8 10" id="KW-0333">Golgi apparatus</keyword>
<keyword evidence="4" id="KW-0808">Transferase</keyword>
<proteinExistence type="inferred from homology"/>
<keyword evidence="9" id="KW-0472">Membrane</keyword>
<evidence type="ECO:0000313" key="11">
    <source>
        <dbReference type="EMBL" id="KAK3083228.1"/>
    </source>
</evidence>
<evidence type="ECO:0000256" key="6">
    <source>
        <dbReference type="ARBA" id="ARBA00022968"/>
    </source>
</evidence>
<evidence type="ECO:0000313" key="12">
    <source>
        <dbReference type="Proteomes" id="UP001186944"/>
    </source>
</evidence>
<gene>
    <name evidence="11" type="ORF">FSP39_017327</name>
</gene>
<reference evidence="11" key="1">
    <citation type="submission" date="2019-08" db="EMBL/GenBank/DDBJ databases">
        <title>The improved chromosome-level genome for the pearl oyster Pinctada fucata martensii using PacBio sequencing and Hi-C.</title>
        <authorList>
            <person name="Zheng Z."/>
        </authorList>
    </citation>
    <scope>NUCLEOTIDE SEQUENCE</scope>
    <source>
        <strain evidence="11">ZZ-2019</strain>
        <tissue evidence="11">Adductor muscle</tissue>
    </source>
</reference>
<dbReference type="GO" id="GO:0016758">
    <property type="term" value="F:hexosyltransferase activity"/>
    <property type="evidence" value="ECO:0007669"/>
    <property type="project" value="InterPro"/>
</dbReference>
<evidence type="ECO:0000256" key="5">
    <source>
        <dbReference type="ARBA" id="ARBA00022692"/>
    </source>
</evidence>
<comment type="similarity">
    <text evidence="2 10">Belongs to the glycosyltransferase 31 family.</text>
</comment>
<dbReference type="GO" id="GO:0000139">
    <property type="term" value="C:Golgi membrane"/>
    <property type="evidence" value="ECO:0007669"/>
    <property type="project" value="UniProtKB-SubCell"/>
</dbReference>
<sequence>MKRKHEYRRGDVSTRQLTSYGLSSSFKRLSLAFPTTQNKTTAHSKTTKKTELKFTSKYWCDHLENEYPLVLNFTKLLIQGDREFKNIKPVHEHPFHYIFNASIACAAGDKIKVLCVVKSANNNFEMREIIRKTWAKDAKEDGSKVLFALGYSNNQSFQEKIREENRIYMDIIQENFLDSYSNNTLKTVMQIRWISKFCSNAIYVFMVDDDVIVNYRNLIRYFDNVNPADRNVLYFWKS</sequence>
<keyword evidence="3 10" id="KW-0328">Glycosyltransferase</keyword>
<keyword evidence="7" id="KW-1133">Transmembrane helix</keyword>
<dbReference type="PANTHER" id="PTHR11214">
    <property type="entry name" value="BETA-1,3-N-ACETYLGLUCOSAMINYLTRANSFERASE"/>
    <property type="match status" value="1"/>
</dbReference>
<dbReference type="InterPro" id="IPR002659">
    <property type="entry name" value="Glyco_trans_31"/>
</dbReference>
<organism evidence="11 12">
    <name type="scientific">Pinctada imbricata</name>
    <name type="common">Atlantic pearl-oyster</name>
    <name type="synonym">Pinctada martensii</name>
    <dbReference type="NCBI Taxonomy" id="66713"/>
    <lineage>
        <taxon>Eukaryota</taxon>
        <taxon>Metazoa</taxon>
        <taxon>Spiralia</taxon>
        <taxon>Lophotrochozoa</taxon>
        <taxon>Mollusca</taxon>
        <taxon>Bivalvia</taxon>
        <taxon>Autobranchia</taxon>
        <taxon>Pteriomorphia</taxon>
        <taxon>Pterioida</taxon>
        <taxon>Pterioidea</taxon>
        <taxon>Pteriidae</taxon>
        <taxon>Pinctada</taxon>
    </lineage>
</organism>
<keyword evidence="5" id="KW-0812">Transmembrane</keyword>
<evidence type="ECO:0000256" key="2">
    <source>
        <dbReference type="ARBA" id="ARBA00008661"/>
    </source>
</evidence>
<comment type="caution">
    <text evidence="11">The sequence shown here is derived from an EMBL/GenBank/DDBJ whole genome shotgun (WGS) entry which is preliminary data.</text>
</comment>
<evidence type="ECO:0000256" key="8">
    <source>
        <dbReference type="ARBA" id="ARBA00023034"/>
    </source>
</evidence>
<dbReference type="Pfam" id="PF01762">
    <property type="entry name" value="Galactosyl_T"/>
    <property type="match status" value="1"/>
</dbReference>
<evidence type="ECO:0000256" key="9">
    <source>
        <dbReference type="ARBA" id="ARBA00023136"/>
    </source>
</evidence>
<dbReference type="GO" id="GO:0006493">
    <property type="term" value="P:protein O-linked glycosylation"/>
    <property type="evidence" value="ECO:0007669"/>
    <property type="project" value="TreeGrafter"/>
</dbReference>
<dbReference type="AlphaFoldDB" id="A0AA88XD97"/>
<dbReference type="Gene3D" id="3.90.550.50">
    <property type="match status" value="1"/>
</dbReference>
<keyword evidence="12" id="KW-1185">Reference proteome</keyword>
<evidence type="ECO:0000256" key="7">
    <source>
        <dbReference type="ARBA" id="ARBA00022989"/>
    </source>
</evidence>
<keyword evidence="6" id="KW-0735">Signal-anchor</keyword>
<dbReference type="PANTHER" id="PTHR11214:SF314">
    <property type="entry name" value="HEXOSYLTRANSFERASE"/>
    <property type="match status" value="1"/>
</dbReference>
<comment type="subcellular location">
    <subcellularLocation>
        <location evidence="1 10">Golgi apparatus membrane</location>
        <topology evidence="1 10">Single-pass type II membrane protein</topology>
    </subcellularLocation>
</comment>
<dbReference type="EC" id="2.4.1.-" evidence="10"/>
<evidence type="ECO:0000256" key="3">
    <source>
        <dbReference type="ARBA" id="ARBA00022676"/>
    </source>
</evidence>
<protein>
    <recommendedName>
        <fullName evidence="10">Hexosyltransferase</fullName>
        <ecNumber evidence="10">2.4.1.-</ecNumber>
    </recommendedName>
</protein>
<evidence type="ECO:0000256" key="4">
    <source>
        <dbReference type="ARBA" id="ARBA00022679"/>
    </source>
</evidence>